<comment type="caution">
    <text evidence="2">The sequence shown here is derived from an EMBL/GenBank/DDBJ whole genome shotgun (WGS) entry which is preliminary data.</text>
</comment>
<reference evidence="3" key="1">
    <citation type="journal article" date="2017" name="Proc. Natl. Acad. Sci. U.S.A.">
        <title>Simulation of Deepwater Horizon oil plume reveals substrate specialization within a complex community of hydrocarbon-degraders.</title>
        <authorList>
            <person name="Hu P."/>
            <person name="Dubinsky E.A."/>
            <person name="Probst A.J."/>
            <person name="Wang J."/>
            <person name="Sieber C.M.K."/>
            <person name="Tom L.M."/>
            <person name="Gardinali P."/>
            <person name="Banfield J.F."/>
            <person name="Atlas R.M."/>
            <person name="Andersen G.L."/>
        </authorList>
    </citation>
    <scope>NUCLEOTIDE SEQUENCE [LARGE SCALE GENOMIC DNA]</scope>
</reference>
<dbReference type="AlphaFoldDB" id="A0A1Z8B7M7"/>
<protein>
    <submittedName>
        <fullName evidence="2">Uncharacterized protein</fullName>
    </submittedName>
</protein>
<gene>
    <name evidence="2" type="ORF">A9Q93_03735</name>
</gene>
<accession>A0A1Z8B7M7</accession>
<proteinExistence type="predicted"/>
<keyword evidence="1" id="KW-0812">Transmembrane</keyword>
<dbReference type="RefSeq" id="WP_303686043.1">
    <property type="nucleotide sequence ID" value="NZ_CAJXYO010000044.1"/>
</dbReference>
<keyword evidence="1" id="KW-0472">Membrane</keyword>
<dbReference type="Proteomes" id="UP000196102">
    <property type="component" value="Unassembled WGS sequence"/>
</dbReference>
<feature type="transmembrane region" description="Helical" evidence="1">
    <location>
        <begin position="6"/>
        <end position="26"/>
    </location>
</feature>
<name>A0A1Z8B7M7_9FLAO</name>
<keyword evidence="1" id="KW-1133">Transmembrane helix</keyword>
<sequence>MKTFFTGLIVFALYGIGCLLFINSFFRDEVNLLKNAAITENKFVEIIKQQDFDATENLQTTLQKEITQPSQNVSQTNERDSSITDSINTPIIKQYQPLPFSVYSNNGTTVISCDQYASIVKNSEKVIIPYGCINYGNQIKKILARDSSATLTITGYYSSPEIKGLGNKRALYIKDLLGSIGINISRINTIEEVKKIKFSNNKAEGGVLMQLNFKFSNTATLLSSSSSIVTKTPSVTKNISKVFTSKKFTQGFNAQYFVGNTEFKSHVKKIARHLNSNPSQKIYITISQNTSTDQKQAAYISQVNSLNIQKIMAQMGISRYKIAPFKIVQSEGSNPADNYINISVK</sequence>
<evidence type="ECO:0000313" key="3">
    <source>
        <dbReference type="Proteomes" id="UP000196102"/>
    </source>
</evidence>
<evidence type="ECO:0000313" key="2">
    <source>
        <dbReference type="EMBL" id="OUS18602.1"/>
    </source>
</evidence>
<evidence type="ECO:0000256" key="1">
    <source>
        <dbReference type="SAM" id="Phobius"/>
    </source>
</evidence>
<dbReference type="EMBL" id="MAAX01000063">
    <property type="protein sequence ID" value="OUS18602.1"/>
    <property type="molecule type" value="Genomic_DNA"/>
</dbReference>
<organism evidence="2 3">
    <name type="scientific">Nonlabens dokdonensis</name>
    <dbReference type="NCBI Taxonomy" id="328515"/>
    <lineage>
        <taxon>Bacteria</taxon>
        <taxon>Pseudomonadati</taxon>
        <taxon>Bacteroidota</taxon>
        <taxon>Flavobacteriia</taxon>
        <taxon>Flavobacteriales</taxon>
        <taxon>Flavobacteriaceae</taxon>
        <taxon>Nonlabens</taxon>
    </lineage>
</organism>